<dbReference type="InterPro" id="IPR045151">
    <property type="entry name" value="DCAF8"/>
</dbReference>
<feature type="compositionally biased region" description="Low complexity" evidence="4">
    <location>
        <begin position="897"/>
        <end position="926"/>
    </location>
</feature>
<dbReference type="PROSITE" id="PS50082">
    <property type="entry name" value="WD_REPEATS_2"/>
    <property type="match status" value="2"/>
</dbReference>
<name>A0AAV2HM95_LYMST</name>
<keyword evidence="1 3" id="KW-0853">WD repeat</keyword>
<dbReference type="GO" id="GO:0045717">
    <property type="term" value="P:negative regulation of fatty acid biosynthetic process"/>
    <property type="evidence" value="ECO:0007669"/>
    <property type="project" value="TreeGrafter"/>
</dbReference>
<feature type="compositionally biased region" description="Polar residues" evidence="4">
    <location>
        <begin position="758"/>
        <end position="784"/>
    </location>
</feature>
<evidence type="ECO:0000256" key="4">
    <source>
        <dbReference type="SAM" id="MobiDB-lite"/>
    </source>
</evidence>
<feature type="compositionally biased region" description="Low complexity" evidence="4">
    <location>
        <begin position="851"/>
        <end position="863"/>
    </location>
</feature>
<dbReference type="EMBL" id="CAXITT010000176">
    <property type="protein sequence ID" value="CAL1534613.1"/>
    <property type="molecule type" value="Genomic_DNA"/>
</dbReference>
<feature type="compositionally biased region" description="Polar residues" evidence="4">
    <location>
        <begin position="718"/>
        <end position="738"/>
    </location>
</feature>
<feature type="compositionally biased region" description="Polar residues" evidence="4">
    <location>
        <begin position="486"/>
        <end position="498"/>
    </location>
</feature>
<dbReference type="AlphaFoldDB" id="A0AAV2HM95"/>
<feature type="region of interest" description="Disordered" evidence="4">
    <location>
        <begin position="880"/>
        <end position="926"/>
    </location>
</feature>
<feature type="compositionally biased region" description="Basic and acidic residues" evidence="4">
    <location>
        <begin position="986"/>
        <end position="999"/>
    </location>
</feature>
<dbReference type="InterPro" id="IPR015943">
    <property type="entry name" value="WD40/YVTN_repeat-like_dom_sf"/>
</dbReference>
<dbReference type="Gene3D" id="2.130.10.10">
    <property type="entry name" value="YVTN repeat-like/Quinoprotein amine dehydrogenase"/>
    <property type="match status" value="2"/>
</dbReference>
<feature type="repeat" description="WD" evidence="3">
    <location>
        <begin position="48"/>
        <end position="81"/>
    </location>
</feature>
<feature type="repeat" description="WD" evidence="3">
    <location>
        <begin position="322"/>
        <end position="354"/>
    </location>
</feature>
<organism evidence="5 6">
    <name type="scientific">Lymnaea stagnalis</name>
    <name type="common">Great pond snail</name>
    <name type="synonym">Helix stagnalis</name>
    <dbReference type="NCBI Taxonomy" id="6523"/>
    <lineage>
        <taxon>Eukaryota</taxon>
        <taxon>Metazoa</taxon>
        <taxon>Spiralia</taxon>
        <taxon>Lophotrochozoa</taxon>
        <taxon>Mollusca</taxon>
        <taxon>Gastropoda</taxon>
        <taxon>Heterobranchia</taxon>
        <taxon>Euthyneura</taxon>
        <taxon>Panpulmonata</taxon>
        <taxon>Hygrophila</taxon>
        <taxon>Lymnaeoidea</taxon>
        <taxon>Lymnaeidae</taxon>
        <taxon>Lymnaea</taxon>
    </lineage>
</organism>
<feature type="region of interest" description="Disordered" evidence="4">
    <location>
        <begin position="1"/>
        <end position="20"/>
    </location>
</feature>
<evidence type="ECO:0000313" key="5">
    <source>
        <dbReference type="EMBL" id="CAL1534613.1"/>
    </source>
</evidence>
<feature type="region of interest" description="Disordered" evidence="4">
    <location>
        <begin position="718"/>
        <end position="784"/>
    </location>
</feature>
<accession>A0AAV2HM95</accession>
<dbReference type="GO" id="GO:0005737">
    <property type="term" value="C:cytoplasm"/>
    <property type="evidence" value="ECO:0007669"/>
    <property type="project" value="TreeGrafter"/>
</dbReference>
<reference evidence="5 6" key="1">
    <citation type="submission" date="2024-04" db="EMBL/GenBank/DDBJ databases">
        <authorList>
            <consortium name="Genoscope - CEA"/>
            <person name="William W."/>
        </authorList>
    </citation>
    <scope>NUCLEOTIDE SEQUENCE [LARGE SCALE GENOMIC DNA]</scope>
</reference>
<evidence type="ECO:0000256" key="1">
    <source>
        <dbReference type="ARBA" id="ARBA00022574"/>
    </source>
</evidence>
<feature type="region of interest" description="Disordered" evidence="4">
    <location>
        <begin position="842"/>
        <end position="865"/>
    </location>
</feature>
<dbReference type="PANTHER" id="PTHR15574:SF43">
    <property type="entry name" value="DDB1- AND CUL4-ASSOCIATED FACTOR 5"/>
    <property type="match status" value="1"/>
</dbReference>
<evidence type="ECO:0008006" key="7">
    <source>
        <dbReference type="Google" id="ProtNLM"/>
    </source>
</evidence>
<keyword evidence="2" id="KW-0677">Repeat</keyword>
<dbReference type="SUPFAM" id="SSF50978">
    <property type="entry name" value="WD40 repeat-like"/>
    <property type="match status" value="1"/>
</dbReference>
<dbReference type="Pfam" id="PF00400">
    <property type="entry name" value="WD40"/>
    <property type="match status" value="2"/>
</dbReference>
<proteinExistence type="predicted"/>
<feature type="region of interest" description="Disordered" evidence="4">
    <location>
        <begin position="428"/>
        <end position="515"/>
    </location>
</feature>
<comment type="caution">
    <text evidence="5">The sequence shown here is derived from an EMBL/GenBank/DDBJ whole genome shotgun (WGS) entry which is preliminary data.</text>
</comment>
<feature type="compositionally biased region" description="Low complexity" evidence="4">
    <location>
        <begin position="467"/>
        <end position="480"/>
    </location>
</feature>
<evidence type="ECO:0000256" key="3">
    <source>
        <dbReference type="PROSITE-ProRule" id="PRU00221"/>
    </source>
</evidence>
<dbReference type="PROSITE" id="PS50294">
    <property type="entry name" value="WD_REPEATS_REGION"/>
    <property type="match status" value="2"/>
</dbReference>
<dbReference type="PROSITE" id="PS00678">
    <property type="entry name" value="WD_REPEATS_1"/>
    <property type="match status" value="1"/>
</dbReference>
<dbReference type="GO" id="GO:0080008">
    <property type="term" value="C:Cul4-RING E3 ubiquitin ligase complex"/>
    <property type="evidence" value="ECO:0007669"/>
    <property type="project" value="TreeGrafter"/>
</dbReference>
<dbReference type="InterPro" id="IPR036322">
    <property type="entry name" value="WD40_repeat_dom_sf"/>
</dbReference>
<evidence type="ECO:0000313" key="6">
    <source>
        <dbReference type="Proteomes" id="UP001497497"/>
    </source>
</evidence>
<dbReference type="PANTHER" id="PTHR15574">
    <property type="entry name" value="WD REPEAT DOMAIN-CONTAINING FAMILY"/>
    <property type="match status" value="1"/>
</dbReference>
<feature type="compositionally biased region" description="Basic and acidic residues" evidence="4">
    <location>
        <begin position="428"/>
        <end position="444"/>
    </location>
</feature>
<feature type="region of interest" description="Disordered" evidence="4">
    <location>
        <begin position="958"/>
        <end position="999"/>
    </location>
</feature>
<dbReference type="InterPro" id="IPR019775">
    <property type="entry name" value="WD40_repeat_CS"/>
</dbReference>
<dbReference type="InterPro" id="IPR001680">
    <property type="entry name" value="WD40_rpt"/>
</dbReference>
<feature type="compositionally biased region" description="Polar residues" evidence="4">
    <location>
        <begin position="615"/>
        <end position="668"/>
    </location>
</feature>
<feature type="compositionally biased region" description="Basic residues" evidence="4">
    <location>
        <begin position="974"/>
        <end position="985"/>
    </location>
</feature>
<gene>
    <name evidence="5" type="ORF">GSLYS_00008573001</name>
</gene>
<evidence type="ECO:0000256" key="2">
    <source>
        <dbReference type="ARBA" id="ARBA00022737"/>
    </source>
</evidence>
<feature type="region of interest" description="Disordered" evidence="4">
    <location>
        <begin position="615"/>
        <end position="679"/>
    </location>
</feature>
<protein>
    <recommendedName>
        <fullName evidence="7">DDB1-and CUL4-associated factor 5</fullName>
    </recommendedName>
</protein>
<feature type="compositionally biased region" description="Polar residues" evidence="4">
    <location>
        <begin position="958"/>
        <end position="973"/>
    </location>
</feature>
<dbReference type="Proteomes" id="UP001497497">
    <property type="component" value="Unassembled WGS sequence"/>
</dbReference>
<dbReference type="SMART" id="SM00320">
    <property type="entry name" value="WD40"/>
    <property type="match status" value="6"/>
</dbReference>
<sequence length="999" mass="109432">MESLRNGYRSASSSLMKRERDGTSLSSLKQSLFGHRLAQSQSLFKIDLRGHYGCVNAIEYSTDGEFIASGGDDRRLLLWNVGQTIFDNKGPSVIDTQHISNINSCCFDAEDKKVATGGRNDGQVIVHDFSVQMSTIVCGLNDAIYCLSPDPINATIIATASDDGKAQILDTRMPKFSAPFVLADQDAAMHSIMYNPMDPVLLATANSKHGIGLWDIRMPLKALNYKSGIQNCMSVRFNSRGDRLLALRRRSSPVLYDIGKMHPIYEFDYKTYYNACTLKSCSFAGLHDEYIMSGSDDFCVYLWKIPSELSESYTQTEPHMILRGHRSIVNQVRYCPHSQFIISSGVEKLIKLWSPYSIPNCSGHLVHSRRYGDDEEVERNAYSHEEYIHMVLQAGSFLSHDYTNGSTDEEPCMIAFFDSLIQREIEQSVEKGDDTSSDGNKSDDGGGGWRSAGKNRLARSPVLETESAAASSIPLPASRSSEGDDPNNTQDTTSSNWRLSRPSYRDLNLDSSSDSDSEVDEILSAMYSRYLTSRAMTSGPRLPGKKISSVIAKGKLKDFTSKRSVCPRRLRRIREDLQHSGDQYLRDNATSVSILADVIDNFVDNLVSNEFNNSRTFSDTNDGHMSTDSGSNNPSETSSLPEEATIQTVILDESSPSRTSLASSQETQAPPLPSISTRPRLPVSLDAGLYFMPELQAFAPESFNAVLNLDLAQNTFNGSAMPAPSNSVSSSRATGDQQSGRKTKSSKAAGSTSKQAMACTSKNSQKVHTKLPVSNTPFGSISLERSNSDESFRAFIRKDPTTSFSDNINDQQPHIFSAINRSRAPPGNDGFKEPVCETTAKPCFKSKSRPKNGNSSSSSSGGNVTSLNCSLLPKEELSIPLGKPCSKSRPKFRPKVSNSSSSPSESNSAGLNPSSSSSSEEPPLLSGAQLHSSVLLSGAQLHSSVLLSGAELQSLKSSNMDESLPPNSVNVQFKRTKVRGRRFRVRRSDSRSSSEEEER</sequence>
<keyword evidence="6" id="KW-1185">Reference proteome</keyword>